<dbReference type="InterPro" id="IPR036388">
    <property type="entry name" value="WH-like_DNA-bd_sf"/>
</dbReference>
<dbReference type="GO" id="GO:0032993">
    <property type="term" value="C:protein-DNA complex"/>
    <property type="evidence" value="ECO:0007669"/>
    <property type="project" value="TreeGrafter"/>
</dbReference>
<dbReference type="EMBL" id="DRMS01000322">
    <property type="protein sequence ID" value="HFC92849.1"/>
    <property type="molecule type" value="Genomic_DNA"/>
</dbReference>
<evidence type="ECO:0000313" key="6">
    <source>
        <dbReference type="EMBL" id="HFC92849.1"/>
    </source>
</evidence>
<sequence>MKLPTIKQLQYFISLEKHQHFGNAAKACFVSQSAFSVAIKEFENHLGTQLVDRTNKRVTITATGRDIATQARLCLQDVEYLTELARSNQQPLTGKLSLGIIPTIAPFLLPKLMAALSLNYPNLKLYLREDTTQSVHKYLLSGELDIILIALPYTLSSIEIMPLFEDKFLLACNKNSKILQPDHYDIDKLPSESILLLEDGHCLRDHALSACHIKNQESVSHFSASSLLTLVGMVDADIGITYLTEISQGSTLLQNTDVQTYPLADASCRKIGLAWRKGSSRFEEFKLLGKLVKNLGYQLKAGQSVNS</sequence>
<dbReference type="InterPro" id="IPR000847">
    <property type="entry name" value="LysR_HTH_N"/>
</dbReference>
<dbReference type="Gene3D" id="3.40.190.10">
    <property type="entry name" value="Periplasmic binding protein-like II"/>
    <property type="match status" value="2"/>
</dbReference>
<dbReference type="PROSITE" id="PS50931">
    <property type="entry name" value="HTH_LYSR"/>
    <property type="match status" value="1"/>
</dbReference>
<evidence type="ECO:0000256" key="3">
    <source>
        <dbReference type="ARBA" id="ARBA00023125"/>
    </source>
</evidence>
<dbReference type="Gene3D" id="1.10.10.10">
    <property type="entry name" value="Winged helix-like DNA-binding domain superfamily/Winged helix DNA-binding domain"/>
    <property type="match status" value="1"/>
</dbReference>
<keyword evidence="4" id="KW-0804">Transcription</keyword>
<dbReference type="FunFam" id="1.10.10.10:FF:000001">
    <property type="entry name" value="LysR family transcriptional regulator"/>
    <property type="match status" value="1"/>
</dbReference>
<dbReference type="InterPro" id="IPR036390">
    <property type="entry name" value="WH_DNA-bd_sf"/>
</dbReference>
<comment type="similarity">
    <text evidence="1">Belongs to the LysR transcriptional regulatory family.</text>
</comment>
<dbReference type="SUPFAM" id="SSF46785">
    <property type="entry name" value="Winged helix' DNA-binding domain"/>
    <property type="match status" value="1"/>
</dbReference>
<keyword evidence="2" id="KW-0805">Transcription regulation</keyword>
<evidence type="ECO:0000256" key="1">
    <source>
        <dbReference type="ARBA" id="ARBA00009437"/>
    </source>
</evidence>
<dbReference type="PANTHER" id="PTHR30346:SF10">
    <property type="entry name" value="TRANSCRIPTIONAL REGULATOR OF OXIDATIVE STRESS OXYR"/>
    <property type="match status" value="1"/>
</dbReference>
<keyword evidence="3" id="KW-0238">DNA-binding</keyword>
<dbReference type="CDD" id="cd08411">
    <property type="entry name" value="PBP2_OxyR"/>
    <property type="match status" value="1"/>
</dbReference>
<accession>A0A7V2T0I3</accession>
<organism evidence="6">
    <name type="scientific">Leucothrix mucor</name>
    <dbReference type="NCBI Taxonomy" id="45248"/>
    <lineage>
        <taxon>Bacteria</taxon>
        <taxon>Pseudomonadati</taxon>
        <taxon>Pseudomonadota</taxon>
        <taxon>Gammaproteobacteria</taxon>
        <taxon>Thiotrichales</taxon>
        <taxon>Thiotrichaceae</taxon>
        <taxon>Leucothrix</taxon>
    </lineage>
</organism>
<evidence type="ECO:0000256" key="2">
    <source>
        <dbReference type="ARBA" id="ARBA00023015"/>
    </source>
</evidence>
<proteinExistence type="inferred from homology"/>
<name>A0A7V2T0I3_LEUMU</name>
<dbReference type="Pfam" id="PF03466">
    <property type="entry name" value="LysR_substrate"/>
    <property type="match status" value="1"/>
</dbReference>
<comment type="caution">
    <text evidence="6">The sequence shown here is derived from an EMBL/GenBank/DDBJ whole genome shotgun (WGS) entry which is preliminary data.</text>
</comment>
<dbReference type="GO" id="GO:0003677">
    <property type="term" value="F:DNA binding"/>
    <property type="evidence" value="ECO:0007669"/>
    <property type="project" value="UniProtKB-KW"/>
</dbReference>
<protein>
    <submittedName>
        <fullName evidence="6">Hydrogen peroxide-inducible genes activator</fullName>
    </submittedName>
</protein>
<dbReference type="Proteomes" id="UP000885750">
    <property type="component" value="Unassembled WGS sequence"/>
</dbReference>
<evidence type="ECO:0000259" key="5">
    <source>
        <dbReference type="PROSITE" id="PS50931"/>
    </source>
</evidence>
<dbReference type="InterPro" id="IPR005119">
    <property type="entry name" value="LysR_subst-bd"/>
</dbReference>
<feature type="domain" description="HTH lysR-type" evidence="5">
    <location>
        <begin position="4"/>
        <end position="61"/>
    </location>
</feature>
<dbReference type="Pfam" id="PF00126">
    <property type="entry name" value="HTH_1"/>
    <property type="match status" value="1"/>
</dbReference>
<reference evidence="6" key="1">
    <citation type="journal article" date="2020" name="mSystems">
        <title>Genome- and Community-Level Interaction Insights into Carbon Utilization and Element Cycling Functions of Hydrothermarchaeota in Hydrothermal Sediment.</title>
        <authorList>
            <person name="Zhou Z."/>
            <person name="Liu Y."/>
            <person name="Xu W."/>
            <person name="Pan J."/>
            <person name="Luo Z.H."/>
            <person name="Li M."/>
        </authorList>
    </citation>
    <scope>NUCLEOTIDE SEQUENCE [LARGE SCALE GENOMIC DNA]</scope>
    <source>
        <strain evidence="6">HyVt-493</strain>
    </source>
</reference>
<gene>
    <name evidence="6" type="ORF">ENJ51_08565</name>
</gene>
<dbReference type="SUPFAM" id="SSF53850">
    <property type="entry name" value="Periplasmic binding protein-like II"/>
    <property type="match status" value="1"/>
</dbReference>
<dbReference type="AlphaFoldDB" id="A0A7V2T0I3"/>
<dbReference type="GO" id="GO:0003700">
    <property type="term" value="F:DNA-binding transcription factor activity"/>
    <property type="evidence" value="ECO:0007669"/>
    <property type="project" value="InterPro"/>
</dbReference>
<dbReference type="PANTHER" id="PTHR30346">
    <property type="entry name" value="TRANSCRIPTIONAL DUAL REGULATOR HCAR-RELATED"/>
    <property type="match status" value="1"/>
</dbReference>
<evidence type="ECO:0000256" key="4">
    <source>
        <dbReference type="ARBA" id="ARBA00023163"/>
    </source>
</evidence>